<dbReference type="RefSeq" id="WP_029941001.1">
    <property type="nucleotide sequence ID" value="NZ_BSOO01000014.1"/>
</dbReference>
<dbReference type="Pfam" id="PF16976">
    <property type="entry name" value="RcpC"/>
    <property type="match status" value="1"/>
</dbReference>
<comment type="caution">
    <text evidence="3">The sequence shown here is derived from an EMBL/GenBank/DDBJ whole genome shotgun (WGS) entry which is preliminary data.</text>
</comment>
<feature type="domain" description="SAF" evidence="2">
    <location>
        <begin position="44"/>
        <end position="112"/>
    </location>
</feature>
<keyword evidence="4" id="KW-1185">Reference proteome</keyword>
<evidence type="ECO:0000259" key="2">
    <source>
        <dbReference type="SMART" id="SM00858"/>
    </source>
</evidence>
<reference evidence="4" key="1">
    <citation type="journal article" date="2019" name="Int. J. Syst. Evol. Microbiol.">
        <title>The Global Catalogue of Microorganisms (GCM) 10K type strain sequencing project: providing services to taxonomists for standard genome sequencing and annotation.</title>
        <authorList>
            <consortium name="The Broad Institute Genomics Platform"/>
            <consortium name="The Broad Institute Genome Sequencing Center for Infectious Disease"/>
            <person name="Wu L."/>
            <person name="Ma J."/>
        </authorList>
    </citation>
    <scope>NUCLEOTIDE SEQUENCE [LARGE SCALE GENOMIC DNA]</scope>
    <source>
        <strain evidence="4">NBRC 102146</strain>
    </source>
</reference>
<dbReference type="InterPro" id="IPR031571">
    <property type="entry name" value="RcpC_dom"/>
</dbReference>
<accession>A0ABQ5Z842</accession>
<gene>
    <name evidence="3" type="ORF">GCM10007925_15230</name>
</gene>
<organism evidence="3 4">
    <name type="scientific">Sphingomonas astaxanthinifaciens DSM 22298</name>
    <dbReference type="NCBI Taxonomy" id="1123267"/>
    <lineage>
        <taxon>Bacteria</taxon>
        <taxon>Pseudomonadati</taxon>
        <taxon>Pseudomonadota</taxon>
        <taxon>Alphaproteobacteria</taxon>
        <taxon>Sphingomonadales</taxon>
        <taxon>Sphingomonadaceae</taxon>
        <taxon>Sphingomonas</taxon>
    </lineage>
</organism>
<evidence type="ECO:0000256" key="1">
    <source>
        <dbReference type="SAM" id="SignalP"/>
    </source>
</evidence>
<dbReference type="CDD" id="cd11614">
    <property type="entry name" value="SAF_CpaB_FlgA_like"/>
    <property type="match status" value="1"/>
</dbReference>
<sequence>MDVKKIALLVGALLVAAVTAVMAKNMFTGASAPEAQAAAVPMGPKILVAKKPLPVGTIVDAESFTFQPWPAELMQQAYYSEGAPDADAGKLIGMVVRNAITAGQPLTRGSLVGPQDRGFLAAALSPGMRAVTVPVNDNSGVAGFVFPGDRVDMVLTQTVTGGGDGPALKVSETIIRNLRVLATEQRTDSKGEDGKPVVKTYSNVTLEVTPKIAEKVAVAQSLGQLSLALRSLADNGADLERLVASGQVKVPAGTNPADERKMLLAVANQPIDTAPTFATGGDVSRFQRRTVPAKQSDRAAEALGAIGKMTGEMIRAAQGGAPAAQGAAAAPSGPVVRVARGNNVSFVPVGAR</sequence>
<dbReference type="Pfam" id="PF08666">
    <property type="entry name" value="SAF"/>
    <property type="match status" value="1"/>
</dbReference>
<keyword evidence="1" id="KW-0732">Signal</keyword>
<protein>
    <recommendedName>
        <fullName evidence="2">SAF domain-containing protein</fullName>
    </recommendedName>
</protein>
<name>A0ABQ5Z842_9SPHN</name>
<dbReference type="SMART" id="SM00858">
    <property type="entry name" value="SAF"/>
    <property type="match status" value="1"/>
</dbReference>
<proteinExistence type="predicted"/>
<dbReference type="Proteomes" id="UP001156703">
    <property type="component" value="Unassembled WGS sequence"/>
</dbReference>
<feature type="signal peptide" evidence="1">
    <location>
        <begin position="1"/>
        <end position="23"/>
    </location>
</feature>
<feature type="chain" id="PRO_5045085890" description="SAF domain-containing protein" evidence="1">
    <location>
        <begin position="24"/>
        <end position="352"/>
    </location>
</feature>
<dbReference type="NCBIfam" id="TIGR03177">
    <property type="entry name" value="pilus_cpaB"/>
    <property type="match status" value="1"/>
</dbReference>
<dbReference type="EMBL" id="BSOO01000014">
    <property type="protein sequence ID" value="GLR47810.1"/>
    <property type="molecule type" value="Genomic_DNA"/>
</dbReference>
<evidence type="ECO:0000313" key="4">
    <source>
        <dbReference type="Proteomes" id="UP001156703"/>
    </source>
</evidence>
<dbReference type="InterPro" id="IPR017592">
    <property type="entry name" value="Pilus_assmbl_Flp-typ_CpaB"/>
</dbReference>
<evidence type="ECO:0000313" key="3">
    <source>
        <dbReference type="EMBL" id="GLR47810.1"/>
    </source>
</evidence>
<dbReference type="InterPro" id="IPR013974">
    <property type="entry name" value="SAF"/>
</dbReference>